<keyword evidence="3" id="KW-1185">Reference proteome</keyword>
<evidence type="ECO:0000313" key="3">
    <source>
        <dbReference type="Proteomes" id="UP001596620"/>
    </source>
</evidence>
<evidence type="ECO:0000256" key="1">
    <source>
        <dbReference type="SAM" id="Coils"/>
    </source>
</evidence>
<protein>
    <submittedName>
        <fullName evidence="2">Uncharacterized protein</fullName>
    </submittedName>
</protein>
<gene>
    <name evidence="2" type="ORF">ACFQU8_13730</name>
</gene>
<name>A0ABW2V0U0_9BACI</name>
<accession>A0ABW2V0U0</accession>
<keyword evidence="1" id="KW-0175">Coiled coil</keyword>
<dbReference type="Proteomes" id="UP001596620">
    <property type="component" value="Unassembled WGS sequence"/>
</dbReference>
<dbReference type="EMBL" id="JBHTGR010000057">
    <property type="protein sequence ID" value="MFC7748247.1"/>
    <property type="molecule type" value="Genomic_DNA"/>
</dbReference>
<reference evidence="3" key="1">
    <citation type="journal article" date="2019" name="Int. J. Syst. Evol. Microbiol.">
        <title>The Global Catalogue of Microorganisms (GCM) 10K type strain sequencing project: providing services to taxonomists for standard genome sequencing and annotation.</title>
        <authorList>
            <consortium name="The Broad Institute Genomics Platform"/>
            <consortium name="The Broad Institute Genome Sequencing Center for Infectious Disease"/>
            <person name="Wu L."/>
            <person name="Ma J."/>
        </authorList>
    </citation>
    <scope>NUCLEOTIDE SEQUENCE [LARGE SCALE GENOMIC DNA]</scope>
    <source>
        <strain evidence="3">JCM 30234</strain>
    </source>
</reference>
<feature type="coiled-coil region" evidence="1">
    <location>
        <begin position="6"/>
        <end position="33"/>
    </location>
</feature>
<organism evidence="2 3">
    <name type="scientific">Lentibacillus kimchii</name>
    <dbReference type="NCBI Taxonomy" id="1542911"/>
    <lineage>
        <taxon>Bacteria</taxon>
        <taxon>Bacillati</taxon>
        <taxon>Bacillota</taxon>
        <taxon>Bacilli</taxon>
        <taxon>Bacillales</taxon>
        <taxon>Bacillaceae</taxon>
        <taxon>Lentibacillus</taxon>
    </lineage>
</organism>
<proteinExistence type="predicted"/>
<evidence type="ECO:0000313" key="2">
    <source>
        <dbReference type="EMBL" id="MFC7748247.1"/>
    </source>
</evidence>
<sequence>MTIPLKQHQSKQKQEAEKALTKLADQLHLMEEKITTVSDGRFEKSYQPRFKQHK</sequence>
<comment type="caution">
    <text evidence="2">The sequence shown here is derived from an EMBL/GenBank/DDBJ whole genome shotgun (WGS) entry which is preliminary data.</text>
</comment>
<dbReference type="RefSeq" id="WP_382361453.1">
    <property type="nucleotide sequence ID" value="NZ_JBHTGR010000057.1"/>
</dbReference>